<evidence type="ECO:0008006" key="2">
    <source>
        <dbReference type="Google" id="ProtNLM"/>
    </source>
</evidence>
<protein>
    <recommendedName>
        <fullName evidence="2">Signal peptidase I</fullName>
    </recommendedName>
</protein>
<dbReference type="AlphaFoldDB" id="A0A7C3PES7"/>
<organism evidence="1">
    <name type="scientific">Oscillatoriales cyanobacterium SpSt-418</name>
    <dbReference type="NCBI Taxonomy" id="2282169"/>
    <lineage>
        <taxon>Bacteria</taxon>
        <taxon>Bacillati</taxon>
        <taxon>Cyanobacteriota</taxon>
        <taxon>Cyanophyceae</taxon>
        <taxon>Oscillatoriophycideae</taxon>
        <taxon>Oscillatoriales</taxon>
    </lineage>
</organism>
<dbReference type="EMBL" id="DSRU01000133">
    <property type="protein sequence ID" value="HFM97995.1"/>
    <property type="molecule type" value="Genomic_DNA"/>
</dbReference>
<reference evidence="1" key="1">
    <citation type="journal article" date="2020" name="mSystems">
        <title>Genome- and Community-Level Interaction Insights into Carbon Utilization and Element Cycling Functions of Hydrothermarchaeota in Hydrothermal Sediment.</title>
        <authorList>
            <person name="Zhou Z."/>
            <person name="Liu Y."/>
            <person name="Xu W."/>
            <person name="Pan J."/>
            <person name="Luo Z.H."/>
            <person name="Li M."/>
        </authorList>
    </citation>
    <scope>NUCLEOTIDE SEQUENCE [LARGE SCALE GENOMIC DNA]</scope>
    <source>
        <strain evidence="1">SpSt-418</strain>
    </source>
</reference>
<evidence type="ECO:0000313" key="1">
    <source>
        <dbReference type="EMBL" id="HFM97995.1"/>
    </source>
</evidence>
<gene>
    <name evidence="1" type="ORF">ENR64_09565</name>
</gene>
<accession>A0A7C3PES7</accession>
<sequence>MDIEFGNVGELNTKHTGWFIGFSDWTRTNAVGTPNLRYMAQDALARTLHAKWMLHPAGDDRGIAKPPSEGRTISILVSESGRFQLEFSLDEQFAEAQTRRYTLQRHGDFIIWGENIYHRWFVEQACTILTLRWVPV</sequence>
<name>A0A7C3PES7_9CYAN</name>
<proteinExistence type="predicted"/>
<comment type="caution">
    <text evidence="1">The sequence shown here is derived from an EMBL/GenBank/DDBJ whole genome shotgun (WGS) entry which is preliminary data.</text>
</comment>